<evidence type="ECO:0000313" key="1">
    <source>
        <dbReference type="EMBL" id="PYI00468.1"/>
    </source>
</evidence>
<accession>A0A319E1V9</accession>
<dbReference type="AlphaFoldDB" id="A0A319E1V9"/>
<dbReference type="VEuPathDB" id="FungiDB:BO78DRAFT_41958"/>
<organism evidence="1 2">
    <name type="scientific">Aspergillus sclerotiicarbonarius (strain CBS 121057 / IBT 28362)</name>
    <dbReference type="NCBI Taxonomy" id="1448318"/>
    <lineage>
        <taxon>Eukaryota</taxon>
        <taxon>Fungi</taxon>
        <taxon>Dikarya</taxon>
        <taxon>Ascomycota</taxon>
        <taxon>Pezizomycotina</taxon>
        <taxon>Eurotiomycetes</taxon>
        <taxon>Eurotiomycetidae</taxon>
        <taxon>Eurotiales</taxon>
        <taxon>Aspergillaceae</taxon>
        <taxon>Aspergillus</taxon>
        <taxon>Aspergillus subgen. Circumdati</taxon>
    </lineage>
</organism>
<reference evidence="1 2" key="1">
    <citation type="submission" date="2018-02" db="EMBL/GenBank/DDBJ databases">
        <title>The genomes of Aspergillus section Nigri reveals drivers in fungal speciation.</title>
        <authorList>
            <consortium name="DOE Joint Genome Institute"/>
            <person name="Vesth T.C."/>
            <person name="Nybo J."/>
            <person name="Theobald S."/>
            <person name="Brandl J."/>
            <person name="Frisvad J.C."/>
            <person name="Nielsen K.F."/>
            <person name="Lyhne E.K."/>
            <person name="Kogle M.E."/>
            <person name="Kuo A."/>
            <person name="Riley R."/>
            <person name="Clum A."/>
            <person name="Nolan M."/>
            <person name="Lipzen A."/>
            <person name="Salamov A."/>
            <person name="Henrissat B."/>
            <person name="Wiebenga A."/>
            <person name="De vries R.P."/>
            <person name="Grigoriev I.V."/>
            <person name="Mortensen U.H."/>
            <person name="Andersen M.R."/>
            <person name="Baker S.E."/>
        </authorList>
    </citation>
    <scope>NUCLEOTIDE SEQUENCE [LARGE SCALE GENOMIC DNA]</scope>
    <source>
        <strain evidence="1 2">CBS 121057</strain>
    </source>
</reference>
<sequence>MLTGELGRQALRRHDRSVPVFSAGGPSLRGVRSSSPTFLSLARPFQVPALREGSLGQGGLVDFAVLKQDPLASFKSVNMRWKCRRVPMVQAVGGVWWTWKPEPLQQLRPVSNRPGSVTQRKGSPPLDAYICGLMHATTHGGSTTSRLSRYYLLILWADSFAIDGNR</sequence>
<dbReference type="Proteomes" id="UP000248423">
    <property type="component" value="Unassembled WGS sequence"/>
</dbReference>
<dbReference type="EMBL" id="KZ826450">
    <property type="protein sequence ID" value="PYI00468.1"/>
    <property type="molecule type" value="Genomic_DNA"/>
</dbReference>
<protein>
    <submittedName>
        <fullName evidence="1">Uncharacterized protein</fullName>
    </submittedName>
</protein>
<gene>
    <name evidence="1" type="ORF">BO78DRAFT_41958</name>
</gene>
<keyword evidence="2" id="KW-1185">Reference proteome</keyword>
<evidence type="ECO:0000313" key="2">
    <source>
        <dbReference type="Proteomes" id="UP000248423"/>
    </source>
</evidence>
<proteinExistence type="predicted"/>
<name>A0A319E1V9_ASPSB</name>